<reference evidence="1 2" key="1">
    <citation type="submission" date="2018-06" db="EMBL/GenBank/DDBJ databases">
        <authorList>
            <consortium name="Pathogen Informatics"/>
            <person name="Doyle S."/>
        </authorList>
    </citation>
    <scope>NUCLEOTIDE SEQUENCE [LARGE SCALE GENOMIC DNA]</scope>
    <source>
        <strain evidence="1 2">NCTC11647</strain>
    </source>
</reference>
<proteinExistence type="predicted"/>
<protein>
    <submittedName>
        <fullName evidence="1">Uncharacterized protein</fullName>
    </submittedName>
</protein>
<dbReference type="AlphaFoldDB" id="A0A2T3QQA7"/>
<dbReference type="EMBL" id="UATL01000001">
    <property type="protein sequence ID" value="SPY27661.1"/>
    <property type="molecule type" value="Genomic_DNA"/>
</dbReference>
<evidence type="ECO:0000313" key="2">
    <source>
        <dbReference type="Proteomes" id="UP000251647"/>
    </source>
</evidence>
<name>A0A2T3QQA7_PHODM</name>
<accession>A0A2T3QQA7</accession>
<evidence type="ECO:0000313" key="1">
    <source>
        <dbReference type="EMBL" id="SPY27661.1"/>
    </source>
</evidence>
<dbReference type="RefSeq" id="WP_036764207.1">
    <property type="nucleotide sequence ID" value="NZ_PYOG01000001.1"/>
</dbReference>
<gene>
    <name evidence="1" type="ORF">NCTC11647_00720</name>
</gene>
<sequence>MNKSTDSKLFFHVGVAIYFIALVLGRVGFTSISLILFVASYLALFLWSVSYKTDQLSKGFGLILIGSGFVGVLGFAIGLSNIGEDIKPLLFIPDNLRLSYSVFMAIVAASFTGAGGSVLANVATNSSTDSPVGIKNEENSDVKAIKEKVDSMMKALILLFVIVVLGFFGVIATVYFK</sequence>
<dbReference type="Proteomes" id="UP000251647">
    <property type="component" value="Unassembled WGS sequence"/>
</dbReference>
<organism evidence="1 2">
    <name type="scientific">Photobacterium damselae</name>
    <dbReference type="NCBI Taxonomy" id="38293"/>
    <lineage>
        <taxon>Bacteria</taxon>
        <taxon>Pseudomonadati</taxon>
        <taxon>Pseudomonadota</taxon>
        <taxon>Gammaproteobacteria</taxon>
        <taxon>Vibrionales</taxon>
        <taxon>Vibrionaceae</taxon>
        <taxon>Photobacterium</taxon>
    </lineage>
</organism>